<accession>A0A7R9KBT3</accession>
<dbReference type="GO" id="GO:0005737">
    <property type="term" value="C:cytoplasm"/>
    <property type="evidence" value="ECO:0007669"/>
    <property type="project" value="TreeGrafter"/>
</dbReference>
<evidence type="ECO:0000256" key="4">
    <source>
        <dbReference type="ARBA" id="ARBA00022741"/>
    </source>
</evidence>
<dbReference type="EC" id="2.7.11.1" evidence="1"/>
<dbReference type="Pfam" id="PF00069">
    <property type="entry name" value="Pkinase"/>
    <property type="match status" value="4"/>
</dbReference>
<dbReference type="GO" id="GO:0005524">
    <property type="term" value="F:ATP binding"/>
    <property type="evidence" value="ECO:0007669"/>
    <property type="project" value="UniProtKB-UniRule"/>
</dbReference>
<keyword evidence="6 9" id="KW-0067">ATP-binding</keyword>
<feature type="domain" description="Protein kinase" evidence="11">
    <location>
        <begin position="60"/>
        <end position="525"/>
    </location>
</feature>
<feature type="non-terminal residue" evidence="12">
    <location>
        <position position="1"/>
    </location>
</feature>
<evidence type="ECO:0000256" key="7">
    <source>
        <dbReference type="ARBA" id="ARBA00047899"/>
    </source>
</evidence>
<organism evidence="12">
    <name type="scientific">Medioppia subpectinata</name>
    <dbReference type="NCBI Taxonomy" id="1979941"/>
    <lineage>
        <taxon>Eukaryota</taxon>
        <taxon>Metazoa</taxon>
        <taxon>Ecdysozoa</taxon>
        <taxon>Arthropoda</taxon>
        <taxon>Chelicerata</taxon>
        <taxon>Arachnida</taxon>
        <taxon>Acari</taxon>
        <taxon>Acariformes</taxon>
        <taxon>Sarcoptiformes</taxon>
        <taxon>Oribatida</taxon>
        <taxon>Brachypylina</taxon>
        <taxon>Oppioidea</taxon>
        <taxon>Oppiidae</taxon>
        <taxon>Medioppia</taxon>
    </lineage>
</organism>
<name>A0A7R9KBT3_9ACAR</name>
<evidence type="ECO:0000313" key="12">
    <source>
        <dbReference type="EMBL" id="CAD7620084.1"/>
    </source>
</evidence>
<keyword evidence="5" id="KW-0418">Kinase</keyword>
<keyword evidence="13" id="KW-1185">Reference proteome</keyword>
<dbReference type="PROSITE" id="PS50011">
    <property type="entry name" value="PROTEIN_KINASE_DOM"/>
    <property type="match status" value="1"/>
</dbReference>
<evidence type="ECO:0000256" key="5">
    <source>
        <dbReference type="ARBA" id="ARBA00022777"/>
    </source>
</evidence>
<dbReference type="AlphaFoldDB" id="A0A7R9KBT3"/>
<feature type="compositionally biased region" description="Polar residues" evidence="10">
    <location>
        <begin position="1"/>
        <end position="15"/>
    </location>
</feature>
<dbReference type="GO" id="GO:0050684">
    <property type="term" value="P:regulation of mRNA processing"/>
    <property type="evidence" value="ECO:0007669"/>
    <property type="project" value="TreeGrafter"/>
</dbReference>
<evidence type="ECO:0000256" key="2">
    <source>
        <dbReference type="ARBA" id="ARBA00022527"/>
    </source>
</evidence>
<dbReference type="InterPro" id="IPR011009">
    <property type="entry name" value="Kinase-like_dom_sf"/>
</dbReference>
<dbReference type="PANTHER" id="PTHR47634:SF9">
    <property type="entry name" value="PROTEIN KINASE DOMAIN-CONTAINING PROTEIN-RELATED"/>
    <property type="match status" value="1"/>
</dbReference>
<comment type="catalytic activity">
    <reaction evidence="8">
        <text>L-seryl-[protein] + ATP = O-phospho-L-seryl-[protein] + ADP + H(+)</text>
        <dbReference type="Rhea" id="RHEA:17989"/>
        <dbReference type="Rhea" id="RHEA-COMP:9863"/>
        <dbReference type="Rhea" id="RHEA-COMP:11604"/>
        <dbReference type="ChEBI" id="CHEBI:15378"/>
        <dbReference type="ChEBI" id="CHEBI:29999"/>
        <dbReference type="ChEBI" id="CHEBI:30616"/>
        <dbReference type="ChEBI" id="CHEBI:83421"/>
        <dbReference type="ChEBI" id="CHEBI:456216"/>
        <dbReference type="EC" id="2.7.11.1"/>
    </reaction>
</comment>
<evidence type="ECO:0000256" key="3">
    <source>
        <dbReference type="ARBA" id="ARBA00022679"/>
    </source>
</evidence>
<comment type="catalytic activity">
    <reaction evidence="7">
        <text>L-threonyl-[protein] + ATP = O-phospho-L-threonyl-[protein] + ADP + H(+)</text>
        <dbReference type="Rhea" id="RHEA:46608"/>
        <dbReference type="Rhea" id="RHEA-COMP:11060"/>
        <dbReference type="Rhea" id="RHEA-COMP:11605"/>
        <dbReference type="ChEBI" id="CHEBI:15378"/>
        <dbReference type="ChEBI" id="CHEBI:30013"/>
        <dbReference type="ChEBI" id="CHEBI:30616"/>
        <dbReference type="ChEBI" id="CHEBI:61977"/>
        <dbReference type="ChEBI" id="CHEBI:456216"/>
        <dbReference type="EC" id="2.7.11.1"/>
    </reaction>
</comment>
<gene>
    <name evidence="12" type="ORF">OSB1V03_LOCUS580</name>
</gene>
<dbReference type="Proteomes" id="UP000759131">
    <property type="component" value="Unassembled WGS sequence"/>
</dbReference>
<evidence type="ECO:0000313" key="13">
    <source>
        <dbReference type="Proteomes" id="UP000759131"/>
    </source>
</evidence>
<dbReference type="Gene3D" id="3.30.200.20">
    <property type="entry name" value="Phosphorylase Kinase, domain 1"/>
    <property type="match status" value="1"/>
</dbReference>
<dbReference type="SMART" id="SM00220">
    <property type="entry name" value="S_TKc"/>
    <property type="match status" value="2"/>
</dbReference>
<dbReference type="EMBL" id="CAJPIZ010000124">
    <property type="protein sequence ID" value="CAG2100514.1"/>
    <property type="molecule type" value="Genomic_DNA"/>
</dbReference>
<dbReference type="OrthoDB" id="2649at2759"/>
<dbReference type="SUPFAM" id="SSF56112">
    <property type="entry name" value="Protein kinase-like (PK-like)"/>
    <property type="match status" value="2"/>
</dbReference>
<dbReference type="Gene3D" id="1.10.510.10">
    <property type="entry name" value="Transferase(Phosphotransferase) domain 1"/>
    <property type="match status" value="3"/>
</dbReference>
<evidence type="ECO:0000256" key="6">
    <source>
        <dbReference type="ARBA" id="ARBA00022840"/>
    </source>
</evidence>
<dbReference type="InterPro" id="IPR000719">
    <property type="entry name" value="Prot_kinase_dom"/>
</dbReference>
<dbReference type="EMBL" id="OC854699">
    <property type="protein sequence ID" value="CAD7620084.1"/>
    <property type="molecule type" value="Genomic_DNA"/>
</dbReference>
<proteinExistence type="predicted"/>
<evidence type="ECO:0000256" key="8">
    <source>
        <dbReference type="ARBA" id="ARBA00048679"/>
    </source>
</evidence>
<evidence type="ECO:0000256" key="10">
    <source>
        <dbReference type="SAM" id="MobiDB-lite"/>
    </source>
</evidence>
<dbReference type="PROSITE" id="PS00107">
    <property type="entry name" value="PROTEIN_KINASE_ATP"/>
    <property type="match status" value="1"/>
</dbReference>
<feature type="compositionally biased region" description="Acidic residues" evidence="10">
    <location>
        <begin position="24"/>
        <end position="36"/>
    </location>
</feature>
<protein>
    <recommendedName>
        <fullName evidence="1">non-specific serine/threonine protein kinase</fullName>
        <ecNumber evidence="1">2.7.11.1</ecNumber>
    </recommendedName>
</protein>
<dbReference type="InterPro" id="IPR051334">
    <property type="entry name" value="SRPK"/>
</dbReference>
<sequence length="778" mass="88062">MSSYEDQSGDNSDQMSLDVKDTQEVQEEEEDADEEELSAEYVVGGYHCVQIGDTFRNNRYRVIRKLGWGAFSTVWLCLDSKTSDYVAIKIVKSKKSYQESAEEEIEMLSQIQRSDPTDPFAQRVVQFLNHFKIRGPNGKHHCLVFEVLGDSLIKYMKNSHKKGISMEILKIIIRQVLQGLEYLHTKCLLIHTDIKPENILLTTDKRRVKRLHSQVIDMIGVCGETQLPTSFVSTAPAKVLKKCDTYYKQNRSASLQKLLKLNVKTNDNDVNHNVLNEEDMSELSVKLADLGNACYVYENHNSTIQTRPYRSPEVILGAAFGPSADIWSTACMAFELATGDILFDSHQSGDTSRNENHLKLILELLGPIPKTSRKGIDQIRPILSPKEWSNHCLVFEVLGDSLIKYMKNSHKKGISMEILKIIIRQVLQGLDYLHTKCLLIHTDIKPENILLTTDKRRVKRLHSQVIDVIGVCGETQLPTSFVSTASAKVLKKCDTYYKQNRSASLQKLLKLNVKTNDNDVNHNVLNEEDMSELSVKLADLGNACYVYENHNSTIQTRPYRSPEVILGAAFGPSADIWSTACMAFELATGDILFDSHQSGDTSRNENHLKLILQLLDLSQRHFELATGDILFDSHQSGDTSRNENHLKLILELLGPIPKTSRKGKNTSTQADATNLCLRLAIRYGELLMLTVGSHRVLKRVKNNGYELYDSTKRITASQCLRQPPLCNTTSIDQILINDYEWHPSVAQEFAQFLLPMLEIDSTKRITASQCLHHPWLNS</sequence>
<reference evidence="12" key="1">
    <citation type="submission" date="2020-11" db="EMBL/GenBank/DDBJ databases">
        <authorList>
            <person name="Tran Van P."/>
        </authorList>
    </citation>
    <scope>NUCLEOTIDE SEQUENCE</scope>
</reference>
<dbReference type="GO" id="GO:0005634">
    <property type="term" value="C:nucleus"/>
    <property type="evidence" value="ECO:0007669"/>
    <property type="project" value="TreeGrafter"/>
</dbReference>
<evidence type="ECO:0000256" key="9">
    <source>
        <dbReference type="PROSITE-ProRule" id="PRU10141"/>
    </source>
</evidence>
<dbReference type="InterPro" id="IPR017441">
    <property type="entry name" value="Protein_kinase_ATP_BS"/>
</dbReference>
<feature type="region of interest" description="Disordered" evidence="10">
    <location>
        <begin position="1"/>
        <end position="36"/>
    </location>
</feature>
<evidence type="ECO:0000259" key="11">
    <source>
        <dbReference type="PROSITE" id="PS50011"/>
    </source>
</evidence>
<dbReference type="PANTHER" id="PTHR47634">
    <property type="entry name" value="PROTEIN KINASE DOMAIN-CONTAINING PROTEIN-RELATED"/>
    <property type="match status" value="1"/>
</dbReference>
<dbReference type="PROSITE" id="PS00108">
    <property type="entry name" value="PROTEIN_KINASE_ST"/>
    <property type="match status" value="2"/>
</dbReference>
<evidence type="ECO:0000256" key="1">
    <source>
        <dbReference type="ARBA" id="ARBA00012513"/>
    </source>
</evidence>
<keyword evidence="2" id="KW-0723">Serine/threonine-protein kinase</keyword>
<feature type="binding site" evidence="9">
    <location>
        <position position="89"/>
    </location>
    <ligand>
        <name>ATP</name>
        <dbReference type="ChEBI" id="CHEBI:30616"/>
    </ligand>
</feature>
<dbReference type="GO" id="GO:0000245">
    <property type="term" value="P:spliceosomal complex assembly"/>
    <property type="evidence" value="ECO:0007669"/>
    <property type="project" value="TreeGrafter"/>
</dbReference>
<dbReference type="GO" id="GO:0004674">
    <property type="term" value="F:protein serine/threonine kinase activity"/>
    <property type="evidence" value="ECO:0007669"/>
    <property type="project" value="UniProtKB-KW"/>
</dbReference>
<dbReference type="InterPro" id="IPR008271">
    <property type="entry name" value="Ser/Thr_kinase_AS"/>
</dbReference>
<keyword evidence="3" id="KW-0808">Transferase</keyword>
<keyword evidence="4 9" id="KW-0547">Nucleotide-binding</keyword>